<keyword evidence="3" id="KW-1185">Reference proteome</keyword>
<dbReference type="Pfam" id="PF07883">
    <property type="entry name" value="Cupin_2"/>
    <property type="match status" value="1"/>
</dbReference>
<protein>
    <recommendedName>
        <fullName evidence="1">Cupin type-2 domain-containing protein</fullName>
    </recommendedName>
</protein>
<dbReference type="InterPro" id="IPR011051">
    <property type="entry name" value="RmlC_Cupin_sf"/>
</dbReference>
<accession>A0A1J4N2U2</accession>
<comment type="caution">
    <text evidence="2">The sequence shown here is derived from an EMBL/GenBank/DDBJ whole genome shotgun (WGS) entry which is preliminary data.</text>
</comment>
<dbReference type="OrthoDB" id="9791637at2"/>
<evidence type="ECO:0000259" key="1">
    <source>
        <dbReference type="Pfam" id="PF07883"/>
    </source>
</evidence>
<name>A0A1J4N2U2_9ACTN</name>
<dbReference type="EMBL" id="JZDQ02000027">
    <property type="protein sequence ID" value="OIJ25271.1"/>
    <property type="molecule type" value="Genomic_DNA"/>
</dbReference>
<dbReference type="AlphaFoldDB" id="A0A1J4N2U2"/>
<gene>
    <name evidence="2" type="ORF">UG56_018755</name>
</gene>
<reference evidence="2" key="1">
    <citation type="submission" date="2016-10" db="EMBL/GenBank/DDBJ databases">
        <title>Draft Genome Sequence of Nocardioides luteus Strain BAFB, an Alkane-Degrading Bacterium Isolated from JP-7 Polluted Soil.</title>
        <authorList>
            <person name="Brown L."/>
            <person name="Ruiz O.N."/>
            <person name="Gunasekera T."/>
        </authorList>
    </citation>
    <scope>NUCLEOTIDE SEQUENCE [LARGE SCALE GENOMIC DNA]</scope>
    <source>
        <strain evidence="2">BAFB</strain>
    </source>
</reference>
<dbReference type="Proteomes" id="UP000033772">
    <property type="component" value="Unassembled WGS sequence"/>
</dbReference>
<feature type="domain" description="Cupin type-2" evidence="1">
    <location>
        <begin position="39"/>
        <end position="104"/>
    </location>
</feature>
<dbReference type="STRING" id="1844.UG56_018755"/>
<evidence type="ECO:0000313" key="3">
    <source>
        <dbReference type="Proteomes" id="UP000033772"/>
    </source>
</evidence>
<dbReference type="SUPFAM" id="SSF51182">
    <property type="entry name" value="RmlC-like cupins"/>
    <property type="match status" value="1"/>
</dbReference>
<organism evidence="2 3">
    <name type="scientific">Nocardioides luteus</name>
    <dbReference type="NCBI Taxonomy" id="1844"/>
    <lineage>
        <taxon>Bacteria</taxon>
        <taxon>Bacillati</taxon>
        <taxon>Actinomycetota</taxon>
        <taxon>Actinomycetes</taxon>
        <taxon>Propionibacteriales</taxon>
        <taxon>Nocardioidaceae</taxon>
        <taxon>Nocardioides</taxon>
    </lineage>
</organism>
<dbReference type="InterPro" id="IPR014710">
    <property type="entry name" value="RmlC-like_jellyroll"/>
</dbReference>
<proteinExistence type="predicted"/>
<evidence type="ECO:0000313" key="2">
    <source>
        <dbReference type="EMBL" id="OIJ25271.1"/>
    </source>
</evidence>
<sequence length="153" mass="16032">MSTTYVRPGEGRHYPMIDGDHVAKAAVKDDLGAFEVFEVTAPAAPMAPPHVSPWSGVLYLLEGRATAYVDGTPYDVEPGGLVVFPAGVPATFEVVGDSARFLAIVTGDRAGRFFADFSTSVRADLPPADSMAAILSVTERHGVALAGTQPLTN</sequence>
<dbReference type="RefSeq" id="WP_045551298.1">
    <property type="nucleotide sequence ID" value="NZ_JZDQ02000027.1"/>
</dbReference>
<dbReference type="Gene3D" id="2.60.120.10">
    <property type="entry name" value="Jelly Rolls"/>
    <property type="match status" value="1"/>
</dbReference>
<dbReference type="InterPro" id="IPR013096">
    <property type="entry name" value="Cupin_2"/>
</dbReference>